<evidence type="ECO:0000256" key="1">
    <source>
        <dbReference type="SAM" id="MobiDB-lite"/>
    </source>
</evidence>
<evidence type="ECO:0000313" key="3">
    <source>
        <dbReference type="Proteomes" id="UP000305921"/>
    </source>
</evidence>
<accession>A0A5R9EEQ1</accession>
<dbReference type="Proteomes" id="UP000305921">
    <property type="component" value="Unassembled WGS sequence"/>
</dbReference>
<protein>
    <submittedName>
        <fullName evidence="2">Uncharacterized protein</fullName>
    </submittedName>
</protein>
<sequence length="64" mass="6844">MWAKSGSRLSEADEARYQHLLVEWAAAVDAERSEDAAVDEEADAPGTAPPAPRTGVPLRLIRAA</sequence>
<dbReference type="EMBL" id="VAWE01000001">
    <property type="protein sequence ID" value="TLQ48498.1"/>
    <property type="molecule type" value="Genomic_DNA"/>
</dbReference>
<comment type="caution">
    <text evidence="2">The sequence shown here is derived from an EMBL/GenBank/DDBJ whole genome shotgun (WGS) entry which is preliminary data.</text>
</comment>
<reference evidence="2 3" key="1">
    <citation type="submission" date="2019-05" db="EMBL/GenBank/DDBJ databases">
        <title>Streptomyces marianii sp. nov., a novel marine actinomycete from southern coast of India.</title>
        <authorList>
            <person name="Iniyan A.M."/>
            <person name="Wink J."/>
            <person name="Ramprasad E."/>
            <person name="Ramana C.V."/>
            <person name="Bunk B."/>
            <person name="Sproer C."/>
            <person name="Joseph F.-J.R.S."/>
            <person name="Vincent S.G.P."/>
        </authorList>
    </citation>
    <scope>NUCLEOTIDE SEQUENCE [LARGE SCALE GENOMIC DNA]</scope>
    <source>
        <strain evidence="2 3">ICN19</strain>
    </source>
</reference>
<name>A0A5R9EEQ1_9ACTN</name>
<feature type="region of interest" description="Disordered" evidence="1">
    <location>
        <begin position="31"/>
        <end position="57"/>
    </location>
</feature>
<proteinExistence type="predicted"/>
<gene>
    <name evidence="2" type="ORF">FEF34_27495</name>
</gene>
<dbReference type="AlphaFoldDB" id="A0A5R9EEQ1"/>
<keyword evidence="3" id="KW-1185">Reference proteome</keyword>
<evidence type="ECO:0000313" key="2">
    <source>
        <dbReference type="EMBL" id="TLQ48498.1"/>
    </source>
</evidence>
<organism evidence="2 3">
    <name type="scientific">Streptomyces marianii</name>
    <dbReference type="NCBI Taxonomy" id="1817406"/>
    <lineage>
        <taxon>Bacteria</taxon>
        <taxon>Bacillati</taxon>
        <taxon>Actinomycetota</taxon>
        <taxon>Actinomycetes</taxon>
        <taxon>Kitasatosporales</taxon>
        <taxon>Streptomycetaceae</taxon>
        <taxon>Streptomyces</taxon>
    </lineage>
</organism>